<protein>
    <submittedName>
        <fullName evidence="1">Uncharacterized protein</fullName>
    </submittedName>
</protein>
<accession>A0A1H4F060</accession>
<reference evidence="2" key="1">
    <citation type="submission" date="2016-10" db="EMBL/GenBank/DDBJ databases">
        <authorList>
            <person name="Varghese N."/>
            <person name="Submissions S."/>
        </authorList>
    </citation>
    <scope>NUCLEOTIDE SEQUENCE [LARGE SCALE GENOMIC DNA]</scope>
    <source>
        <strain evidence="2">DSM 23920</strain>
    </source>
</reference>
<evidence type="ECO:0000313" key="2">
    <source>
        <dbReference type="Proteomes" id="UP000199656"/>
    </source>
</evidence>
<name>A0A1H4F060_9BACT</name>
<organism evidence="1 2">
    <name type="scientific">Chitinophaga terrae</name>
    <name type="common">ex Kim and Jung 2007</name>
    <dbReference type="NCBI Taxonomy" id="408074"/>
    <lineage>
        <taxon>Bacteria</taxon>
        <taxon>Pseudomonadati</taxon>
        <taxon>Bacteroidota</taxon>
        <taxon>Chitinophagia</taxon>
        <taxon>Chitinophagales</taxon>
        <taxon>Chitinophagaceae</taxon>
        <taxon>Chitinophaga</taxon>
    </lineage>
</organism>
<sequence length="352" mass="41043">MREIYYNSDITPKSENEIKLLALYYDKINIVNDAVYAPKFSQASGNFEFDGVEDFQFIPKTFRTDYKVLIDENLIAITERNKDNEDEFEKGFASKISEIVNSNHDLIFPNHPTNKDGKIITEEVYDVMKYMWGFDWGKPVEVDLIWWYYSLKLKWFLKLLIEGKNCLSSSNNLNNLFSTFIQQSNKSNSDLKTEGYTKSLALDALKISLPNPDILSFEDLLELKLKLKDELGLFYQTINTIEVKNKQLYNADLKDNEYRSIFFSEIQKPLTDLENKMKNLNSKTFRRFIEKMQNPKTYVPLIGTVVASMPIHYTLLSSLGLTAGMTLLEYKEEKRELQNNGLYFLLKLKGNK</sequence>
<dbReference type="AlphaFoldDB" id="A0A1H4F060"/>
<dbReference type="Proteomes" id="UP000199656">
    <property type="component" value="Unassembled WGS sequence"/>
</dbReference>
<dbReference type="EMBL" id="FNRL01000021">
    <property type="protein sequence ID" value="SEA90340.1"/>
    <property type="molecule type" value="Genomic_DNA"/>
</dbReference>
<dbReference type="RefSeq" id="WP_026773241.1">
    <property type="nucleotide sequence ID" value="NZ_BKAT01000020.1"/>
</dbReference>
<gene>
    <name evidence="1" type="ORF">SAMN05660909_04060</name>
</gene>
<keyword evidence="2" id="KW-1185">Reference proteome</keyword>
<dbReference type="STRING" id="408074.SAMN05660909_04060"/>
<evidence type="ECO:0000313" key="1">
    <source>
        <dbReference type="EMBL" id="SEA90340.1"/>
    </source>
</evidence>
<dbReference type="OrthoDB" id="1427169at2"/>
<proteinExistence type="predicted"/>